<comment type="subcellular location">
    <subcellularLocation>
        <location evidence="3">Cytoplasm</location>
    </subcellularLocation>
</comment>
<accession>A0A2J8A321</accession>
<dbReference type="GO" id="GO:0006006">
    <property type="term" value="P:glucose metabolic process"/>
    <property type="evidence" value="ECO:0007669"/>
    <property type="project" value="TreeGrafter"/>
</dbReference>
<keyword evidence="12" id="KW-0378">Hydrolase</keyword>
<sequence>MAVVGVAWRLCLGGRRAVALEPPSSRAAADGRRYDVSACPTRVVPGAWGFLAQLNEGRATKKRATEFTMDRVVQPFDASKFNFRKAAISEALVAFVPETRAAPGADASSAPRVLPPAAPLAAVAADVAAAGGGPNLVIINVSPIDYGHVLLVPRVLAGLPQALDVGSVLLALQFARELGGAAFRVGYNSLGAFATINHLHFQSYYMPLTMPVERAATEILSGALGRPALPGAAAALPALGKRRRDSADGGAAVPSYGGGEQQANGLSYKSNAVRVSRLLDYPVNAFVVELEAAAAAAGVGGAAAALAAPGGLEAVAAVVGAAAQRMQDANQPFNLLISEGGARVFVFPQRYAERQAAGLVSAELLDTGVNPAAFEIAGHILLKRPEDYEAASEGWAGRLLAEVSLEEDRFLEVADLCFGVRGC</sequence>
<dbReference type="Pfam" id="PF26217">
    <property type="entry name" value="GDPGP1_N"/>
    <property type="match status" value="1"/>
</dbReference>
<dbReference type="EMBL" id="PGGS01000208">
    <property type="protein sequence ID" value="PNH06914.1"/>
    <property type="molecule type" value="Genomic_DNA"/>
</dbReference>
<protein>
    <recommendedName>
        <fullName evidence="6">GDP-D-glucose phosphorylase 1</fullName>
        <ecNumber evidence="5">2.7.7.78</ecNumber>
    </recommendedName>
</protein>
<evidence type="ECO:0000256" key="3">
    <source>
        <dbReference type="ARBA" id="ARBA00004496"/>
    </source>
</evidence>
<feature type="region of interest" description="Disordered" evidence="13">
    <location>
        <begin position="245"/>
        <end position="264"/>
    </location>
</feature>
<dbReference type="GO" id="GO:0016787">
    <property type="term" value="F:hydrolase activity"/>
    <property type="evidence" value="ECO:0007669"/>
    <property type="project" value="UniProtKB-KW"/>
</dbReference>
<comment type="function">
    <text evidence="2">Specific and highly efficient GDP-D-glucose phosphorylase regulating the levels of GDP-D-glucose in cells.</text>
</comment>
<proteinExistence type="inferred from homology"/>
<keyword evidence="9" id="KW-0808">Transferase</keyword>
<evidence type="ECO:0000256" key="12">
    <source>
        <dbReference type="ARBA" id="ARBA00022801"/>
    </source>
</evidence>
<keyword evidence="7" id="KW-0963">Cytoplasm</keyword>
<evidence type="ECO:0000259" key="14">
    <source>
        <dbReference type="Pfam" id="PF26216"/>
    </source>
</evidence>
<evidence type="ECO:0000313" key="17">
    <source>
        <dbReference type="Proteomes" id="UP000236333"/>
    </source>
</evidence>
<feature type="domain" description="GDPGP1-like N-terminal" evidence="15">
    <location>
        <begin position="28"/>
        <end position="204"/>
    </location>
</feature>
<dbReference type="PANTHER" id="PTHR20884">
    <property type="entry name" value="GDP-D-GLUCOSE PHOSPHORYLASE 1"/>
    <property type="match status" value="1"/>
</dbReference>
<dbReference type="Pfam" id="PF26216">
    <property type="entry name" value="GDPGP1_C"/>
    <property type="match status" value="1"/>
</dbReference>
<evidence type="ECO:0000256" key="1">
    <source>
        <dbReference type="ARBA" id="ARBA00000063"/>
    </source>
</evidence>
<comment type="similarity">
    <text evidence="4">Belongs to the GDPGP1 family.</text>
</comment>
<dbReference type="GO" id="GO:0080048">
    <property type="term" value="F:GDP-D-glucose phosphorylase activity"/>
    <property type="evidence" value="ECO:0007669"/>
    <property type="project" value="UniProtKB-EC"/>
</dbReference>
<evidence type="ECO:0000256" key="11">
    <source>
        <dbReference type="ARBA" id="ARBA00022741"/>
    </source>
</evidence>
<dbReference type="PANTHER" id="PTHR20884:SF8">
    <property type="entry name" value="GDP-D-GLUCOSE PHOSPHORYLASE 1"/>
    <property type="match status" value="1"/>
</dbReference>
<organism evidence="16 17">
    <name type="scientific">Tetrabaena socialis</name>
    <dbReference type="NCBI Taxonomy" id="47790"/>
    <lineage>
        <taxon>Eukaryota</taxon>
        <taxon>Viridiplantae</taxon>
        <taxon>Chlorophyta</taxon>
        <taxon>core chlorophytes</taxon>
        <taxon>Chlorophyceae</taxon>
        <taxon>CS clade</taxon>
        <taxon>Chlamydomonadales</taxon>
        <taxon>Tetrabaenaceae</taxon>
        <taxon>Tetrabaena</taxon>
    </lineage>
</organism>
<keyword evidence="10" id="KW-0548">Nucleotidyltransferase</keyword>
<dbReference type="EC" id="2.7.7.78" evidence="5"/>
<comment type="caution">
    <text evidence="16">The sequence shown here is derived from an EMBL/GenBank/DDBJ whole genome shotgun (WGS) entry which is preliminary data.</text>
</comment>
<dbReference type="GO" id="GO:0005085">
    <property type="term" value="F:guanyl-nucleotide exchange factor activity"/>
    <property type="evidence" value="ECO:0007669"/>
    <property type="project" value="UniProtKB-KW"/>
</dbReference>
<keyword evidence="8" id="KW-0344">Guanine-nucleotide releasing factor</keyword>
<evidence type="ECO:0000256" key="9">
    <source>
        <dbReference type="ARBA" id="ARBA00022679"/>
    </source>
</evidence>
<evidence type="ECO:0000256" key="5">
    <source>
        <dbReference type="ARBA" id="ARBA00012507"/>
    </source>
</evidence>
<keyword evidence="11" id="KW-0547">Nucleotide-binding</keyword>
<keyword evidence="17" id="KW-1185">Reference proteome</keyword>
<evidence type="ECO:0000256" key="10">
    <source>
        <dbReference type="ARBA" id="ARBA00022695"/>
    </source>
</evidence>
<evidence type="ECO:0000256" key="7">
    <source>
        <dbReference type="ARBA" id="ARBA00022490"/>
    </source>
</evidence>
<name>A0A2J8A321_9CHLO</name>
<reference evidence="16 17" key="1">
    <citation type="journal article" date="2017" name="Mol. Biol. Evol.">
        <title>The 4-celled Tetrabaena socialis nuclear genome reveals the essential components for genetic control of cell number at the origin of multicellularity in the volvocine lineage.</title>
        <authorList>
            <person name="Featherston J."/>
            <person name="Arakaki Y."/>
            <person name="Hanschen E.R."/>
            <person name="Ferris P.J."/>
            <person name="Michod R.E."/>
            <person name="Olson B.J.S.C."/>
            <person name="Nozaki H."/>
            <person name="Durand P.M."/>
        </authorList>
    </citation>
    <scope>NUCLEOTIDE SEQUENCE [LARGE SCALE GENOMIC DNA]</scope>
    <source>
        <strain evidence="16 17">NIES-571</strain>
    </source>
</reference>
<evidence type="ECO:0000256" key="8">
    <source>
        <dbReference type="ARBA" id="ARBA00022658"/>
    </source>
</evidence>
<evidence type="ECO:0000259" key="15">
    <source>
        <dbReference type="Pfam" id="PF26217"/>
    </source>
</evidence>
<evidence type="ECO:0000256" key="4">
    <source>
        <dbReference type="ARBA" id="ARBA00006451"/>
    </source>
</evidence>
<evidence type="ECO:0000313" key="16">
    <source>
        <dbReference type="EMBL" id="PNH06914.1"/>
    </source>
</evidence>
<comment type="catalytic activity">
    <reaction evidence="1">
        <text>GDP-alpha-D-glucose + phosphate = alpha-D-glucose 1-phosphate + GDP + H(+)</text>
        <dbReference type="Rhea" id="RHEA:30387"/>
        <dbReference type="ChEBI" id="CHEBI:15378"/>
        <dbReference type="ChEBI" id="CHEBI:43474"/>
        <dbReference type="ChEBI" id="CHEBI:58189"/>
        <dbReference type="ChEBI" id="CHEBI:58601"/>
        <dbReference type="ChEBI" id="CHEBI:62230"/>
        <dbReference type="EC" id="2.7.7.78"/>
    </reaction>
</comment>
<dbReference type="InterPro" id="IPR058865">
    <property type="entry name" value="GDPGP1_C"/>
</dbReference>
<evidence type="ECO:0000256" key="13">
    <source>
        <dbReference type="SAM" id="MobiDB-lite"/>
    </source>
</evidence>
<dbReference type="AlphaFoldDB" id="A0A2J8A321"/>
<dbReference type="GO" id="GO:0005737">
    <property type="term" value="C:cytoplasm"/>
    <property type="evidence" value="ECO:0007669"/>
    <property type="project" value="UniProtKB-SubCell"/>
</dbReference>
<evidence type="ECO:0000256" key="2">
    <source>
        <dbReference type="ARBA" id="ARBA00003049"/>
    </source>
</evidence>
<feature type="domain" description="GDPGP1-like C-terminal" evidence="14">
    <location>
        <begin position="269"/>
        <end position="419"/>
    </location>
</feature>
<dbReference type="InterPro" id="IPR026506">
    <property type="entry name" value="GDPGP"/>
</dbReference>
<gene>
    <name evidence="16" type="ORF">TSOC_006676</name>
</gene>
<evidence type="ECO:0000256" key="6">
    <source>
        <dbReference type="ARBA" id="ARBA00018857"/>
    </source>
</evidence>
<dbReference type="OrthoDB" id="417175at2759"/>
<dbReference type="GO" id="GO:0000166">
    <property type="term" value="F:nucleotide binding"/>
    <property type="evidence" value="ECO:0007669"/>
    <property type="project" value="UniProtKB-KW"/>
</dbReference>
<dbReference type="InterPro" id="IPR058866">
    <property type="entry name" value="GDPGP1_N"/>
</dbReference>
<dbReference type="Proteomes" id="UP000236333">
    <property type="component" value="Unassembled WGS sequence"/>
</dbReference>